<feature type="compositionally biased region" description="Basic and acidic residues" evidence="1">
    <location>
        <begin position="311"/>
        <end position="321"/>
    </location>
</feature>
<accession>A0ABT5KHJ4</accession>
<keyword evidence="4" id="KW-1185">Reference proteome</keyword>
<dbReference type="PANTHER" id="PTHR36698">
    <property type="entry name" value="BLL5892 PROTEIN"/>
    <property type="match status" value="1"/>
</dbReference>
<proteinExistence type="predicted"/>
<name>A0ABT5KHJ4_9BURK</name>
<sequence length="321" mass="33600">MNFALVGGFVLVLGALLIAGLLWLASGGAWQTRQDIYLSIMEESVAGLNLNAPVKYMGVDVGKVQAIGLDAANPKRVRLLFAIDRGTPIRVDTVAVLKTQGLTGIAYVELDGGAASSAPLQAVAPERYPLIRSKPSLSARLENVLTTVLTKLDSTSSSLNALLSPQNQKAFSSTLADIALLTHTLAERRSTIDAGLNSAAKTFDNSAELTGQLKRQAGPLLARIDSAALAVERMGLETAQASSSAGRTVVDVGGDIKRFSAVALPELQQLMGEMAVLAASLRRLSEQAERNPGALILGQGAVPDGPGEALEATRKPRGERP</sequence>
<feature type="region of interest" description="Disordered" evidence="1">
    <location>
        <begin position="296"/>
        <end position="321"/>
    </location>
</feature>
<reference evidence="3 4" key="1">
    <citation type="submission" date="2022-10" db="EMBL/GenBank/DDBJ databases">
        <title>Paucibacter sp. hw1 Genome sequencing.</title>
        <authorList>
            <person name="Park S."/>
        </authorList>
    </citation>
    <scope>NUCLEOTIDE SEQUENCE [LARGE SCALE GENOMIC DNA]</scope>
    <source>
        <strain evidence="4">hw1</strain>
    </source>
</reference>
<evidence type="ECO:0000259" key="2">
    <source>
        <dbReference type="Pfam" id="PF02470"/>
    </source>
</evidence>
<comment type="caution">
    <text evidence="3">The sequence shown here is derived from an EMBL/GenBank/DDBJ whole genome shotgun (WGS) entry which is preliminary data.</text>
</comment>
<organism evidence="3 4">
    <name type="scientific">Roseateles albus</name>
    <dbReference type="NCBI Taxonomy" id="2987525"/>
    <lineage>
        <taxon>Bacteria</taxon>
        <taxon>Pseudomonadati</taxon>
        <taxon>Pseudomonadota</taxon>
        <taxon>Betaproteobacteria</taxon>
        <taxon>Burkholderiales</taxon>
        <taxon>Sphaerotilaceae</taxon>
        <taxon>Roseateles</taxon>
    </lineage>
</organism>
<dbReference type="Pfam" id="PF02470">
    <property type="entry name" value="MlaD"/>
    <property type="match status" value="1"/>
</dbReference>
<evidence type="ECO:0000313" key="4">
    <source>
        <dbReference type="Proteomes" id="UP001221189"/>
    </source>
</evidence>
<feature type="domain" description="Mce/MlaD" evidence="2">
    <location>
        <begin position="43"/>
        <end position="113"/>
    </location>
</feature>
<evidence type="ECO:0000313" key="3">
    <source>
        <dbReference type="EMBL" id="MDC8773398.1"/>
    </source>
</evidence>
<dbReference type="InterPro" id="IPR003399">
    <property type="entry name" value="Mce/MlaD"/>
</dbReference>
<gene>
    <name evidence="3" type="ORF">PRZ03_17585</name>
</gene>
<dbReference type="Proteomes" id="UP001221189">
    <property type="component" value="Unassembled WGS sequence"/>
</dbReference>
<dbReference type="PANTHER" id="PTHR36698:SF2">
    <property type="entry name" value="MCE_MLAD DOMAIN-CONTAINING PROTEIN"/>
    <property type="match status" value="1"/>
</dbReference>
<dbReference type="RefSeq" id="WP_273601526.1">
    <property type="nucleotide sequence ID" value="NZ_JAQQXT010000011.1"/>
</dbReference>
<protein>
    <submittedName>
        <fullName evidence="3">MlaD family protein</fullName>
    </submittedName>
</protein>
<evidence type="ECO:0000256" key="1">
    <source>
        <dbReference type="SAM" id="MobiDB-lite"/>
    </source>
</evidence>
<dbReference type="EMBL" id="JAQQXT010000011">
    <property type="protein sequence ID" value="MDC8773398.1"/>
    <property type="molecule type" value="Genomic_DNA"/>
</dbReference>